<protein>
    <submittedName>
        <fullName evidence="1">Uncharacterized protein</fullName>
    </submittedName>
</protein>
<dbReference type="EMBL" id="LT994652">
    <property type="protein sequence ID" value="SPN79781.1"/>
    <property type="molecule type" value="Genomic_DNA"/>
</dbReference>
<name>A0A2R8FG00_9VIRU</name>
<gene>
    <name evidence="1" type="ORF">ZAZAV_492</name>
</gene>
<reference evidence="1" key="1">
    <citation type="submission" date="2018-03" db="EMBL/GenBank/DDBJ databases">
        <authorList>
            <consortium name="Urmite Genomes"/>
        </authorList>
    </citation>
    <scope>NUCLEOTIDE SEQUENCE [LARGE SCALE GENOMIC DNA]</scope>
    <source>
        <strain evidence="1">IHUMI-S29</strain>
    </source>
</reference>
<organism evidence="1">
    <name type="scientific">Cedratvirus Zaza IHUMI</name>
    <dbReference type="NCBI Taxonomy" id="2126979"/>
    <lineage>
        <taxon>Viruses</taxon>
        <taxon>Pithoviruses</taxon>
    </lineage>
</organism>
<dbReference type="Proteomes" id="UP000270547">
    <property type="component" value="Segment"/>
</dbReference>
<evidence type="ECO:0000313" key="1">
    <source>
        <dbReference type="EMBL" id="SPN79781.1"/>
    </source>
</evidence>
<sequence>MAYTYSPFSVFLVGDVMHVSWPHQGARKEDLYIELCNTTIHISDRWQRTLCVFAVSVSHDCDTLKVFYLKDHLLFTIEAQTNPSVRRIFIEN</sequence>
<proteinExistence type="predicted"/>
<accession>A0A2R8FG00</accession>